<dbReference type="InterPro" id="IPR020400">
    <property type="entry name" value="CecC/Srx/CECD"/>
</dbReference>
<evidence type="ECO:0000256" key="2">
    <source>
        <dbReference type="ARBA" id="ARBA00010680"/>
    </source>
</evidence>
<organism evidence="11 12">
    <name type="scientific">Anopheles sinensis</name>
    <name type="common">Mosquito</name>
    <dbReference type="NCBI Taxonomy" id="74873"/>
    <lineage>
        <taxon>Eukaryota</taxon>
        <taxon>Metazoa</taxon>
        <taxon>Ecdysozoa</taxon>
        <taxon>Arthropoda</taxon>
        <taxon>Hexapoda</taxon>
        <taxon>Insecta</taxon>
        <taxon>Pterygota</taxon>
        <taxon>Neoptera</taxon>
        <taxon>Endopterygota</taxon>
        <taxon>Diptera</taxon>
        <taxon>Nematocera</taxon>
        <taxon>Culicoidea</taxon>
        <taxon>Culicidae</taxon>
        <taxon>Anophelinae</taxon>
        <taxon>Anopheles</taxon>
    </lineage>
</organism>
<evidence type="ECO:0000256" key="9">
    <source>
        <dbReference type="SAM" id="SignalP"/>
    </source>
</evidence>
<evidence type="ECO:0000256" key="5">
    <source>
        <dbReference type="ARBA" id="ARBA00022588"/>
    </source>
</evidence>
<keyword evidence="4 8" id="KW-0929">Antimicrobial</keyword>
<evidence type="ECO:0000313" key="10">
    <source>
        <dbReference type="EMBL" id="KFB39636.1"/>
    </source>
</evidence>
<keyword evidence="9" id="KW-0732">Signal</keyword>
<dbReference type="EMBL" id="KE524996">
    <property type="protein sequence ID" value="KFB39636.1"/>
    <property type="molecule type" value="Genomic_DNA"/>
</dbReference>
<comment type="similarity">
    <text evidence="2 8">Belongs to the cecropin family.</text>
</comment>
<evidence type="ECO:0008006" key="13">
    <source>
        <dbReference type="Google" id="ProtNLM"/>
    </source>
</evidence>
<evidence type="ECO:0000256" key="4">
    <source>
        <dbReference type="ARBA" id="ARBA00022529"/>
    </source>
</evidence>
<proteinExistence type="inferred from homology"/>
<evidence type="ECO:0000256" key="7">
    <source>
        <dbReference type="ARBA" id="ARBA00023022"/>
    </source>
</evidence>
<dbReference type="VEuPathDB" id="VectorBase:ASIC007083"/>
<evidence type="ECO:0000313" key="11">
    <source>
        <dbReference type="EnsemblMetazoa" id="ASIC007083-PA"/>
    </source>
</evidence>
<dbReference type="OrthoDB" id="7410372at2759"/>
<dbReference type="EMBL" id="ATLV01014920">
    <property type="status" value="NOT_ANNOTATED_CDS"/>
    <property type="molecule type" value="Genomic_DNA"/>
</dbReference>
<dbReference type="GO" id="GO:0050830">
    <property type="term" value="P:defense response to Gram-positive bacterium"/>
    <property type="evidence" value="ECO:0007669"/>
    <property type="project" value="TreeGrafter"/>
</dbReference>
<dbReference type="Proteomes" id="UP000030765">
    <property type="component" value="Unassembled WGS sequence"/>
</dbReference>
<feature type="signal peptide" evidence="9">
    <location>
        <begin position="1"/>
        <end position="24"/>
    </location>
</feature>
<evidence type="ECO:0000256" key="8">
    <source>
        <dbReference type="RuleBase" id="RU003948"/>
    </source>
</evidence>
<dbReference type="PANTHER" id="PTHR38329:SF1">
    <property type="entry name" value="CECROPIN-A1-RELATED"/>
    <property type="match status" value="1"/>
</dbReference>
<keyword evidence="7 8" id="KW-0044">Antibiotic</keyword>
<evidence type="ECO:0000256" key="3">
    <source>
        <dbReference type="ARBA" id="ARBA00022525"/>
    </source>
</evidence>
<comment type="subcellular location">
    <subcellularLocation>
        <location evidence="1 8">Secreted</location>
    </subcellularLocation>
</comment>
<evidence type="ECO:0000313" key="12">
    <source>
        <dbReference type="Proteomes" id="UP000030765"/>
    </source>
</evidence>
<name>A0A084VNU2_ANOSI</name>
<dbReference type="PANTHER" id="PTHR38329">
    <property type="entry name" value="CECROPIN-A1-RELATED"/>
    <property type="match status" value="1"/>
</dbReference>
<reference evidence="11" key="2">
    <citation type="submission" date="2020-05" db="UniProtKB">
        <authorList>
            <consortium name="EnsemblMetazoa"/>
        </authorList>
    </citation>
    <scope>IDENTIFICATION</scope>
</reference>
<dbReference type="GO" id="GO:0050829">
    <property type="term" value="P:defense response to Gram-negative bacterium"/>
    <property type="evidence" value="ECO:0007669"/>
    <property type="project" value="TreeGrafter"/>
</dbReference>
<evidence type="ECO:0000256" key="6">
    <source>
        <dbReference type="ARBA" id="ARBA00022859"/>
    </source>
</evidence>
<reference evidence="10 12" key="1">
    <citation type="journal article" date="2014" name="BMC Genomics">
        <title>Genome sequence of Anopheles sinensis provides insight into genetics basis of mosquito competence for malaria parasites.</title>
        <authorList>
            <person name="Zhou D."/>
            <person name="Zhang D."/>
            <person name="Ding G."/>
            <person name="Shi L."/>
            <person name="Hou Q."/>
            <person name="Ye Y."/>
            <person name="Xu Y."/>
            <person name="Zhou H."/>
            <person name="Xiong C."/>
            <person name="Li S."/>
            <person name="Yu J."/>
            <person name="Hong S."/>
            <person name="Yu X."/>
            <person name="Zou P."/>
            <person name="Chen C."/>
            <person name="Chang X."/>
            <person name="Wang W."/>
            <person name="Lv Y."/>
            <person name="Sun Y."/>
            <person name="Ma L."/>
            <person name="Shen B."/>
            <person name="Zhu C."/>
        </authorList>
    </citation>
    <scope>NUCLEOTIDE SEQUENCE [LARGE SCALE GENOMIC DNA]</scope>
</reference>
<dbReference type="GO" id="GO:0005615">
    <property type="term" value="C:extracellular space"/>
    <property type="evidence" value="ECO:0007669"/>
    <property type="project" value="TreeGrafter"/>
</dbReference>
<feature type="chain" id="PRO_5001783855" description="Cecropin" evidence="9">
    <location>
        <begin position="25"/>
        <end position="67"/>
    </location>
</feature>
<sequence>MNLNKVFIFVTLATLLLLHGQTEAGTLRNIGKKLEKFGKKVVEASKKVGEVSERVLPLLGAIGALGR</sequence>
<dbReference type="EnsemblMetazoa" id="ASIC007083-RA">
    <property type="protein sequence ID" value="ASIC007083-PA"/>
    <property type="gene ID" value="ASIC007083"/>
</dbReference>
<keyword evidence="6 8" id="KW-0391">Immunity</keyword>
<dbReference type="AlphaFoldDB" id="A0A084VNU2"/>
<keyword evidence="5 8" id="KW-0399">Innate immunity</keyword>
<dbReference type="GO" id="GO:0019731">
    <property type="term" value="P:antibacterial humoral response"/>
    <property type="evidence" value="ECO:0007669"/>
    <property type="project" value="InterPro"/>
</dbReference>
<dbReference type="VEuPathDB" id="VectorBase:ASIS013495"/>
<dbReference type="GO" id="GO:0045087">
    <property type="term" value="P:innate immune response"/>
    <property type="evidence" value="ECO:0007669"/>
    <property type="project" value="UniProtKB-KW"/>
</dbReference>
<keyword evidence="3" id="KW-0964">Secreted</keyword>
<gene>
    <name evidence="10" type="ORF">ZHAS_00007083</name>
</gene>
<accession>A0A084VNU2</accession>
<keyword evidence="12" id="KW-1185">Reference proteome</keyword>
<protein>
    <recommendedName>
        <fullName evidence="13">Cecropin</fullName>
    </recommendedName>
</protein>
<evidence type="ECO:0000256" key="1">
    <source>
        <dbReference type="ARBA" id="ARBA00004613"/>
    </source>
</evidence>